<dbReference type="Proteomes" id="UP000297839">
    <property type="component" value="Unassembled WGS sequence"/>
</dbReference>
<comment type="caution">
    <text evidence="1">The sequence shown here is derived from an EMBL/GenBank/DDBJ whole genome shotgun (WGS) entry which is preliminary data.</text>
</comment>
<reference evidence="1 2" key="1">
    <citation type="submission" date="2019-03" db="EMBL/GenBank/DDBJ databases">
        <title>Ramlibacter sp. 18x22-1, whole genome shotgun sequence.</title>
        <authorList>
            <person name="Zhang X."/>
            <person name="Feng G."/>
            <person name="Zhu H."/>
        </authorList>
    </citation>
    <scope>NUCLEOTIDE SEQUENCE [LARGE SCALE GENOMIC DNA]</scope>
    <source>
        <strain evidence="1 2">18x22-1</strain>
    </source>
</reference>
<dbReference type="InterPro" id="IPR021390">
    <property type="entry name" value="DUF3025"/>
</dbReference>
<dbReference type="EMBL" id="SMLK01000005">
    <property type="protein sequence ID" value="TFY99119.1"/>
    <property type="molecule type" value="Genomic_DNA"/>
</dbReference>
<evidence type="ECO:0000313" key="2">
    <source>
        <dbReference type="Proteomes" id="UP000297839"/>
    </source>
</evidence>
<dbReference type="Pfam" id="PF11227">
    <property type="entry name" value="DUF3025"/>
    <property type="match status" value="1"/>
</dbReference>
<sequence length="250" mass="28146">MTPDWAAPWYEGWQGAGRRIEARQAGGASLAEALNTERPAAPVRFVPQSALPEGIAYERFVFQHRECPTRENLHDFFNGLCWLHFPRAKSRLNELQALEIERDGIGSRRGPVRDAITLFDENGALLDAPAPLWDALLAREWRRLFVDLRPLWTQARLVVFGHALLEKLVQPRKDLTAHVWAEPCPSADADGWLASRLEAARLAAKPYTPLPVLGIPGWWAPNLNFSFYDDSVVFRPRRPHGGAESAPPHP</sequence>
<dbReference type="AlphaFoldDB" id="A0A4Z0BL34"/>
<name>A0A4Z0BL34_9BURK</name>
<proteinExistence type="predicted"/>
<organism evidence="1 2">
    <name type="scientific">Ramlibacter humi</name>
    <dbReference type="NCBI Taxonomy" id="2530451"/>
    <lineage>
        <taxon>Bacteria</taxon>
        <taxon>Pseudomonadati</taxon>
        <taxon>Pseudomonadota</taxon>
        <taxon>Betaproteobacteria</taxon>
        <taxon>Burkholderiales</taxon>
        <taxon>Comamonadaceae</taxon>
        <taxon>Ramlibacter</taxon>
    </lineage>
</organism>
<dbReference type="OrthoDB" id="5292474at2"/>
<gene>
    <name evidence="1" type="ORF">EZ216_14990</name>
</gene>
<evidence type="ECO:0000313" key="1">
    <source>
        <dbReference type="EMBL" id="TFY99119.1"/>
    </source>
</evidence>
<keyword evidence="2" id="KW-1185">Reference proteome</keyword>
<accession>A0A4Z0BL34</accession>
<protein>
    <submittedName>
        <fullName evidence="1">DUF3025 domain-containing protein</fullName>
    </submittedName>
</protein>